<feature type="transmembrane region" description="Helical" evidence="6">
    <location>
        <begin position="16"/>
        <end position="40"/>
    </location>
</feature>
<evidence type="ECO:0000313" key="8">
    <source>
        <dbReference type="EMBL" id="KNE20443.1"/>
    </source>
</evidence>
<dbReference type="InterPro" id="IPR052984">
    <property type="entry name" value="UPF0421"/>
</dbReference>
<keyword evidence="2" id="KW-1003">Cell membrane</keyword>
<feature type="domain" description="Putative aromatic acid exporter C-terminal" evidence="7">
    <location>
        <begin position="145"/>
        <end position="308"/>
    </location>
</feature>
<dbReference type="EMBL" id="LGTO01000007">
    <property type="protein sequence ID" value="KNE20443.1"/>
    <property type="molecule type" value="Genomic_DNA"/>
</dbReference>
<dbReference type="Gene3D" id="1.20.120.940">
    <property type="entry name" value="Putative aromatic acid exporter, C-terminal domain"/>
    <property type="match status" value="1"/>
</dbReference>
<accession>A0A0L0QQE8</accession>
<sequence length="325" mass="37829">MKIGYRTIKTAIGTPIAIWIAQLLGVTNFVSAGILTILCIQPSRKQSFLSAWNRFLACIIASVFSIAFFYFIGYHPIVVGLLLMVFIPVTVLLKITQGIATSTVIILNLYGAHYLDFDFLVDQFLLIVVGIGTGLVMNLYMPSLDRKLKEKQQELEKNFQFVLYEIALYVRNKNIDWDGKEITRIGEILEEANDLVERDKENHLLRSKHIYRDYFKMRTRQFELLQRMLPLVTRLPKKDTISEKIANFFESLSEAVHPGNTAIIYLEKLENLRKEFDEEDLPCSKEEFETRANLFRLLHDIEDYLIVKLKYKESDIVRKKKEMES</sequence>
<evidence type="ECO:0000256" key="6">
    <source>
        <dbReference type="SAM" id="Phobius"/>
    </source>
</evidence>
<proteinExistence type="predicted"/>
<reference evidence="9" key="1">
    <citation type="submission" date="2015-07" db="EMBL/GenBank/DDBJ databases">
        <title>Fjat-10053 dsm26.</title>
        <authorList>
            <person name="Liu B."/>
            <person name="Wang J."/>
            <person name="Zhu Y."/>
            <person name="Liu G."/>
            <person name="Chen Q."/>
            <person name="Chen Z."/>
            <person name="Lan J."/>
            <person name="Che J."/>
            <person name="Ge C."/>
            <person name="Shi H."/>
            <person name="Pan Z."/>
            <person name="Liu X."/>
        </authorList>
    </citation>
    <scope>NUCLEOTIDE SEQUENCE [LARGE SCALE GENOMIC DNA]</scope>
    <source>
        <strain evidence="9">DSM 26</strain>
    </source>
</reference>
<name>A0A0L0QQE8_VIRPA</name>
<dbReference type="PANTHER" id="PTHR40064:SF1">
    <property type="entry name" value="MEMBRANE PROTEIN"/>
    <property type="match status" value="1"/>
</dbReference>
<dbReference type="InterPro" id="IPR038323">
    <property type="entry name" value="ArAE_1_C_sf"/>
</dbReference>
<evidence type="ECO:0000256" key="4">
    <source>
        <dbReference type="ARBA" id="ARBA00022989"/>
    </source>
</evidence>
<comment type="caution">
    <text evidence="8">The sequence shown here is derived from an EMBL/GenBank/DDBJ whole genome shotgun (WGS) entry which is preliminary data.</text>
</comment>
<comment type="subcellular location">
    <subcellularLocation>
        <location evidence="1">Cell membrane</location>
        <topology evidence="1">Multi-pass membrane protein</topology>
    </subcellularLocation>
</comment>
<evidence type="ECO:0000256" key="2">
    <source>
        <dbReference type="ARBA" id="ARBA00022475"/>
    </source>
</evidence>
<evidence type="ECO:0000256" key="3">
    <source>
        <dbReference type="ARBA" id="ARBA00022692"/>
    </source>
</evidence>
<dbReference type="OrthoDB" id="357521at2"/>
<feature type="transmembrane region" description="Helical" evidence="6">
    <location>
        <begin position="77"/>
        <end position="93"/>
    </location>
</feature>
<evidence type="ECO:0000256" key="5">
    <source>
        <dbReference type="ARBA" id="ARBA00023136"/>
    </source>
</evidence>
<gene>
    <name evidence="8" type="ORF">AFK71_18905</name>
</gene>
<keyword evidence="4 6" id="KW-1133">Transmembrane helix</keyword>
<dbReference type="RefSeq" id="WP_050353017.1">
    <property type="nucleotide sequence ID" value="NZ_BOSN01000001.1"/>
</dbReference>
<dbReference type="Proteomes" id="UP000036780">
    <property type="component" value="Unassembled WGS sequence"/>
</dbReference>
<keyword evidence="3 6" id="KW-0812">Transmembrane</keyword>
<organism evidence="8 9">
    <name type="scientific">Virgibacillus pantothenticus</name>
    <dbReference type="NCBI Taxonomy" id="1473"/>
    <lineage>
        <taxon>Bacteria</taxon>
        <taxon>Bacillati</taxon>
        <taxon>Bacillota</taxon>
        <taxon>Bacilli</taxon>
        <taxon>Bacillales</taxon>
        <taxon>Bacillaceae</taxon>
        <taxon>Virgibacillus</taxon>
    </lineage>
</organism>
<dbReference type="GO" id="GO:0005886">
    <property type="term" value="C:plasma membrane"/>
    <property type="evidence" value="ECO:0007669"/>
    <property type="project" value="UniProtKB-SubCell"/>
</dbReference>
<evidence type="ECO:0000256" key="1">
    <source>
        <dbReference type="ARBA" id="ARBA00004651"/>
    </source>
</evidence>
<keyword evidence="5 6" id="KW-0472">Membrane</keyword>
<evidence type="ECO:0000259" key="7">
    <source>
        <dbReference type="Pfam" id="PF11728"/>
    </source>
</evidence>
<dbReference type="Pfam" id="PF06081">
    <property type="entry name" value="ArAE_1"/>
    <property type="match status" value="1"/>
</dbReference>
<dbReference type="GeneID" id="66870391"/>
<dbReference type="InterPro" id="IPR021062">
    <property type="entry name" value="ArAE_1_C"/>
</dbReference>
<keyword evidence="9" id="KW-1185">Reference proteome</keyword>
<dbReference type="Pfam" id="PF11728">
    <property type="entry name" value="ArAE_1_C"/>
    <property type="match status" value="1"/>
</dbReference>
<feature type="transmembrane region" description="Helical" evidence="6">
    <location>
        <begin position="52"/>
        <end position="71"/>
    </location>
</feature>
<feature type="transmembrane region" description="Helical" evidence="6">
    <location>
        <begin position="121"/>
        <end position="141"/>
    </location>
</feature>
<evidence type="ECO:0000313" key="9">
    <source>
        <dbReference type="Proteomes" id="UP000036780"/>
    </source>
</evidence>
<dbReference type="InterPro" id="IPR010343">
    <property type="entry name" value="ArAE_1"/>
</dbReference>
<dbReference type="PATRIC" id="fig|1473.5.peg.2521"/>
<dbReference type="AlphaFoldDB" id="A0A0L0QQE8"/>
<protein>
    <recommendedName>
        <fullName evidence="7">Putative aromatic acid exporter C-terminal domain-containing protein</fullName>
    </recommendedName>
</protein>
<dbReference type="PANTHER" id="PTHR40064">
    <property type="entry name" value="MEMBRANE PROTEIN-RELATED"/>
    <property type="match status" value="1"/>
</dbReference>